<dbReference type="InterPro" id="IPR008906">
    <property type="entry name" value="HATC_C_dom"/>
</dbReference>
<name>A0A8T2TFZ2_CERRI</name>
<reference evidence="2" key="1">
    <citation type="submission" date="2021-08" db="EMBL/GenBank/DDBJ databases">
        <title>WGS assembly of Ceratopteris richardii.</title>
        <authorList>
            <person name="Marchant D.B."/>
            <person name="Chen G."/>
            <person name="Jenkins J."/>
            <person name="Shu S."/>
            <person name="Leebens-Mack J."/>
            <person name="Grimwood J."/>
            <person name="Schmutz J."/>
            <person name="Soltis P."/>
            <person name="Soltis D."/>
            <person name="Chen Z.-H."/>
        </authorList>
    </citation>
    <scope>NUCLEOTIDE SEQUENCE</scope>
    <source>
        <strain evidence="2">Whitten #5841</strain>
        <tissue evidence="2">Leaf</tissue>
    </source>
</reference>
<dbReference type="AlphaFoldDB" id="A0A8T2TFZ2"/>
<dbReference type="EMBL" id="CM035417">
    <property type="protein sequence ID" value="KAH7422261.1"/>
    <property type="molecule type" value="Genomic_DNA"/>
</dbReference>
<dbReference type="PANTHER" id="PTHR46880">
    <property type="entry name" value="RAS-ASSOCIATING DOMAIN-CONTAINING PROTEIN"/>
    <property type="match status" value="1"/>
</dbReference>
<dbReference type="OMA" id="HWKEEFP"/>
<keyword evidence="3" id="KW-1185">Reference proteome</keyword>
<organism evidence="2 3">
    <name type="scientific">Ceratopteris richardii</name>
    <name type="common">Triangle waterfern</name>
    <dbReference type="NCBI Taxonomy" id="49495"/>
    <lineage>
        <taxon>Eukaryota</taxon>
        <taxon>Viridiplantae</taxon>
        <taxon>Streptophyta</taxon>
        <taxon>Embryophyta</taxon>
        <taxon>Tracheophyta</taxon>
        <taxon>Polypodiopsida</taxon>
        <taxon>Polypodiidae</taxon>
        <taxon>Polypodiales</taxon>
        <taxon>Pteridineae</taxon>
        <taxon>Pteridaceae</taxon>
        <taxon>Parkerioideae</taxon>
        <taxon>Ceratopteris</taxon>
    </lineage>
</organism>
<protein>
    <recommendedName>
        <fullName evidence="1">HAT C-terminal dimerisation domain-containing protein</fullName>
    </recommendedName>
</protein>
<evidence type="ECO:0000259" key="1">
    <source>
        <dbReference type="Pfam" id="PF05699"/>
    </source>
</evidence>
<proteinExistence type="predicted"/>
<accession>A0A8T2TFZ2</accession>
<evidence type="ECO:0000313" key="3">
    <source>
        <dbReference type="Proteomes" id="UP000825935"/>
    </source>
</evidence>
<dbReference type="Pfam" id="PF05699">
    <property type="entry name" value="Dimer_Tnp_hAT"/>
    <property type="match status" value="1"/>
</dbReference>
<sequence>MKIIYFCALEDIPLEKYPSHCRLLRELGTPSMPGSDEYGSYINAVSGREMLLVIRDYVKMQLMSEIRASPFYSLLIDESTDRTIHKHLIIYILYITNGGKGHVKCDFVELLAVENGSAKCIYDVVTKFLSDNMLDMHKLIAIATDGASVMIGHKTGVVARFQESVPYIMGVHCIAHRQALAAKDGFVTHPHVYAFVDKVANKVYSWLGKSSKRHDELWKIMSEYDMLDVKALQIHSVRWLSRGQVMERLVNMMPAILQQWEQSEKKWYKKITIFSVQFMIHFLADVLKELNKLNMEFQRHEMDVTSISAMLDLTIEKLKRRYLDVDANNFGLNSPYLSSFLKMAKDFELLYEDANGDSHVHALRCEPIPNAKYNGSLDECISMAKVYVTNILDSLNKRFEDISVYNAFKVFSPSSYPPDAYDREKMTLEWLNRVINRLNVDSRMVDIRKCINEREDFVGMLYRTAQHKSMHDSWRSCSVITSWWDTYPEMMRLWQASLVIPASTSSCERGFSRQNFIKNMCRSSLGLDTLDALMLLSIDARGSLSIDWKIVFDMWMNAKRRRAMPLE</sequence>
<dbReference type="InterPro" id="IPR012337">
    <property type="entry name" value="RNaseH-like_sf"/>
</dbReference>
<dbReference type="PANTHER" id="PTHR46880:SF5">
    <property type="entry name" value="DUF4371 DOMAIN-CONTAINING PROTEIN"/>
    <property type="match status" value="1"/>
</dbReference>
<dbReference type="SUPFAM" id="SSF53098">
    <property type="entry name" value="Ribonuclease H-like"/>
    <property type="match status" value="1"/>
</dbReference>
<gene>
    <name evidence="2" type="ORF">KP509_12G000400</name>
</gene>
<dbReference type="Proteomes" id="UP000825935">
    <property type="component" value="Chromosome 12"/>
</dbReference>
<feature type="domain" description="HAT C-terminal dimerisation" evidence="1">
    <location>
        <begin position="481"/>
        <end position="536"/>
    </location>
</feature>
<comment type="caution">
    <text evidence="2">The sequence shown here is derived from an EMBL/GenBank/DDBJ whole genome shotgun (WGS) entry which is preliminary data.</text>
</comment>
<evidence type="ECO:0000313" key="2">
    <source>
        <dbReference type="EMBL" id="KAH7422261.1"/>
    </source>
</evidence>
<dbReference type="OrthoDB" id="6621980at2759"/>
<dbReference type="GO" id="GO:0046983">
    <property type="term" value="F:protein dimerization activity"/>
    <property type="evidence" value="ECO:0007669"/>
    <property type="project" value="InterPro"/>
</dbReference>